<organism evidence="1 2">
    <name type="scientific">Fusobacterium necrophorum subsp. funduliforme B35</name>
    <dbReference type="NCBI Taxonomy" id="1226633"/>
    <lineage>
        <taxon>Bacteria</taxon>
        <taxon>Fusobacteriati</taxon>
        <taxon>Fusobacteriota</taxon>
        <taxon>Fusobacteriia</taxon>
        <taxon>Fusobacteriales</taxon>
        <taxon>Fusobacteriaceae</taxon>
        <taxon>Fusobacterium</taxon>
    </lineage>
</organism>
<dbReference type="AlphaFoldDB" id="A0A017H5K0"/>
<accession>A0A017H5K0</accession>
<evidence type="ECO:0000313" key="2">
    <source>
        <dbReference type="Proteomes" id="UP000031184"/>
    </source>
</evidence>
<gene>
    <name evidence="1" type="ORF">C095_00970</name>
</gene>
<dbReference type="EMBL" id="AUZI01000007">
    <property type="protein sequence ID" value="KID50246.1"/>
    <property type="molecule type" value="Genomic_DNA"/>
</dbReference>
<evidence type="ECO:0000313" key="1">
    <source>
        <dbReference type="EMBL" id="KID50246.1"/>
    </source>
</evidence>
<proteinExistence type="predicted"/>
<dbReference type="PATRIC" id="fig|1226633.4.peg.191"/>
<name>A0A017H5K0_9FUSO</name>
<reference evidence="1 2" key="1">
    <citation type="submission" date="2013-08" db="EMBL/GenBank/DDBJ databases">
        <title>An opportunistic ruminal bacterium that causes liver abscesses in cattle.</title>
        <authorList>
            <person name="Benahmed F.H."/>
            <person name="Rasmussen M."/>
            <person name="Harbottle H."/>
            <person name="Soppet D."/>
            <person name="Nagaraja T.G."/>
            <person name="Davidson M."/>
        </authorList>
    </citation>
    <scope>NUCLEOTIDE SEQUENCE [LARGE SCALE GENOMIC DNA]</scope>
    <source>
        <strain evidence="1 2">B35</strain>
    </source>
</reference>
<sequence>MVEVAGIEPASEIKVTISLYKLSLLLYFADVTPANRANKSYPLYFPPCLEKSQKVICTWVTPGFHAHTEEAKRGELTIKQLKRNFCFHLNDESVFHSDQPDLLPMTR</sequence>
<dbReference type="Proteomes" id="UP000031184">
    <property type="component" value="Unassembled WGS sequence"/>
</dbReference>
<comment type="caution">
    <text evidence="1">The sequence shown here is derived from an EMBL/GenBank/DDBJ whole genome shotgun (WGS) entry which is preliminary data.</text>
</comment>
<protein>
    <submittedName>
        <fullName evidence="1">Uncharacterized protein</fullName>
    </submittedName>
</protein>